<dbReference type="Proteomes" id="UP001165960">
    <property type="component" value="Unassembled WGS sequence"/>
</dbReference>
<proteinExistence type="predicted"/>
<protein>
    <submittedName>
        <fullName evidence="1">Uncharacterized protein</fullName>
    </submittedName>
</protein>
<evidence type="ECO:0000313" key="1">
    <source>
        <dbReference type="EMBL" id="KAJ9083010.1"/>
    </source>
</evidence>
<gene>
    <name evidence="1" type="ORF">DSO57_1039008</name>
</gene>
<feature type="non-terminal residue" evidence="1">
    <location>
        <position position="1"/>
    </location>
</feature>
<keyword evidence="2" id="KW-1185">Reference proteome</keyword>
<accession>A0ACC2U8G8</accession>
<organism evidence="1 2">
    <name type="scientific">Entomophthora muscae</name>
    <dbReference type="NCBI Taxonomy" id="34485"/>
    <lineage>
        <taxon>Eukaryota</taxon>
        <taxon>Fungi</taxon>
        <taxon>Fungi incertae sedis</taxon>
        <taxon>Zoopagomycota</taxon>
        <taxon>Entomophthoromycotina</taxon>
        <taxon>Entomophthoromycetes</taxon>
        <taxon>Entomophthorales</taxon>
        <taxon>Entomophthoraceae</taxon>
        <taxon>Entomophthora</taxon>
    </lineage>
</organism>
<dbReference type="EMBL" id="QTSX02001278">
    <property type="protein sequence ID" value="KAJ9083010.1"/>
    <property type="molecule type" value="Genomic_DNA"/>
</dbReference>
<reference evidence="1" key="1">
    <citation type="submission" date="2022-04" db="EMBL/GenBank/DDBJ databases">
        <title>Genome of the entomopathogenic fungus Entomophthora muscae.</title>
        <authorList>
            <person name="Elya C."/>
            <person name="Lovett B.R."/>
            <person name="Lee E."/>
            <person name="Macias A.M."/>
            <person name="Hajek A.E."/>
            <person name="De Bivort B.L."/>
            <person name="Kasson M.T."/>
            <person name="De Fine Licht H.H."/>
            <person name="Stajich J.E."/>
        </authorList>
    </citation>
    <scope>NUCLEOTIDE SEQUENCE</scope>
    <source>
        <strain evidence="1">Berkeley</strain>
    </source>
</reference>
<name>A0ACC2U8G8_9FUNG</name>
<sequence>DNSIHLLHMLKDLPGRAQDLFVTGENLAKSLTCDSLELSLPDLDLEVSCSKDIFLPVFPMRAPKSTPLVTPVLQEYSS</sequence>
<comment type="caution">
    <text evidence="1">The sequence shown here is derived from an EMBL/GenBank/DDBJ whole genome shotgun (WGS) entry which is preliminary data.</text>
</comment>
<evidence type="ECO:0000313" key="2">
    <source>
        <dbReference type="Proteomes" id="UP001165960"/>
    </source>
</evidence>